<evidence type="ECO:0000313" key="3">
    <source>
        <dbReference type="Proteomes" id="UP000255543"/>
    </source>
</evidence>
<evidence type="ECO:0000259" key="1">
    <source>
        <dbReference type="Pfam" id="PF14710"/>
    </source>
</evidence>
<dbReference type="GO" id="GO:0016491">
    <property type="term" value="F:oxidoreductase activity"/>
    <property type="evidence" value="ECO:0007669"/>
    <property type="project" value="UniProtKB-KW"/>
</dbReference>
<accession>A0A376ZYU7</accession>
<reference evidence="2 3" key="1">
    <citation type="submission" date="2018-06" db="EMBL/GenBank/DDBJ databases">
        <authorList>
            <consortium name="Pathogen Informatics"/>
            <person name="Doyle S."/>
        </authorList>
    </citation>
    <scope>NUCLEOTIDE SEQUENCE [LARGE SCALE GENOMIC DNA]</scope>
    <source>
        <strain evidence="2 3">NCTC8179</strain>
    </source>
</reference>
<evidence type="ECO:0000313" key="2">
    <source>
        <dbReference type="EMBL" id="STK87149.1"/>
    </source>
</evidence>
<dbReference type="InterPro" id="IPR044906">
    <property type="entry name" value="Nitr_red_alph_N_sf"/>
</dbReference>
<keyword evidence="2" id="KW-0560">Oxidoreductase</keyword>
<proteinExistence type="predicted"/>
<sequence>MVHGQVMHSNRDWEDSYRQRWQFDKSCVPTGVNCTGSCSWKSTLKMVGDWESNRPTTRALALTCPIMNLAAARVAQVILVSLRANRLNTRSFVNDD</sequence>
<dbReference type="AlphaFoldDB" id="A0A376ZYU7"/>
<dbReference type="EC" id="1.7.99.4" evidence="2"/>
<dbReference type="InterPro" id="IPR028189">
    <property type="entry name" value="Nitr_red_alph_N"/>
</dbReference>
<dbReference type="EMBL" id="UGEB01000001">
    <property type="protein sequence ID" value="STK87149.1"/>
    <property type="molecule type" value="Genomic_DNA"/>
</dbReference>
<organism evidence="2 3">
    <name type="scientific">Escherichia coli</name>
    <dbReference type="NCBI Taxonomy" id="562"/>
    <lineage>
        <taxon>Bacteria</taxon>
        <taxon>Pseudomonadati</taxon>
        <taxon>Pseudomonadota</taxon>
        <taxon>Gammaproteobacteria</taxon>
        <taxon>Enterobacterales</taxon>
        <taxon>Enterobacteriaceae</taxon>
        <taxon>Escherichia</taxon>
    </lineage>
</organism>
<dbReference type="Gene3D" id="4.10.1200.10">
    <property type="entry name" value="nitrate reductase tail"/>
    <property type="match status" value="1"/>
</dbReference>
<dbReference type="Pfam" id="PF14710">
    <property type="entry name" value="Nitr_red_alph_N"/>
    <property type="match status" value="1"/>
</dbReference>
<name>A0A376ZYU7_ECOLX</name>
<gene>
    <name evidence="2" type="primary">narZ_9</name>
    <name evidence="2" type="ORF">NCTC8179_03505</name>
</gene>
<feature type="domain" description="Nitrate reductase alpha subunit N-terminal" evidence="1">
    <location>
        <begin position="3"/>
        <end position="21"/>
    </location>
</feature>
<protein>
    <submittedName>
        <fullName evidence="2">Respiratory nitrate reductase 2 alpha chain</fullName>
        <ecNumber evidence="2">1.7.99.4</ecNumber>
    </submittedName>
</protein>
<dbReference type="Proteomes" id="UP000255543">
    <property type="component" value="Unassembled WGS sequence"/>
</dbReference>